<protein>
    <submittedName>
        <fullName evidence="4">Transcriptional regulator</fullName>
    </submittedName>
</protein>
<evidence type="ECO:0000256" key="1">
    <source>
        <dbReference type="ARBA" id="ARBA00023125"/>
    </source>
</evidence>
<sequence length="213" mass="22929">MSHTTGGVTVAGVRQARKLRTRQALLDAALALLEERGLSGLGLREVTRAAGIAPTAFYRHFTGMADLGVALVEESLGGLHATVRANLAATADSERRIAGTVGLVARLVREQPAHVRFLARERHGGVRPVRDAIGGELDRFTSEVAEALAGLPESAGWRREDLLMLARLYVDLMATTAFALLEAGPDGAARERVEGEARRRLRLVALGSRHWLD</sequence>
<dbReference type="RefSeq" id="WP_023586436.1">
    <property type="nucleotide sequence ID" value="NZ_ASHX02000001.1"/>
</dbReference>
<dbReference type="AlphaFoldDB" id="A0A1D3DPP4"/>
<comment type="caution">
    <text evidence="4">The sequence shown here is derived from an EMBL/GenBank/DDBJ whole genome shotgun (WGS) entry which is preliminary data.</text>
</comment>
<accession>A0A1D3DPP4</accession>
<reference evidence="4 5" key="1">
    <citation type="journal article" date="2013" name="Genome Announc.">
        <title>Genome Sequence of Streptomyces violaceusniger Strain SPC6, a Halotolerant Streptomycete That Exhibits Rapid Growth and Development.</title>
        <authorList>
            <person name="Chen X."/>
            <person name="Zhang B."/>
            <person name="Zhang W."/>
            <person name="Wu X."/>
            <person name="Zhang M."/>
            <person name="Chen T."/>
            <person name="Liu G."/>
            <person name="Dyson P."/>
        </authorList>
    </citation>
    <scope>NUCLEOTIDE SEQUENCE [LARGE SCALE GENOMIC DNA]</scope>
    <source>
        <strain evidence="4 5">SPC6</strain>
    </source>
</reference>
<keyword evidence="1 2" id="KW-0238">DNA-binding</keyword>
<gene>
    <name evidence="4" type="ORF">J116_007305</name>
</gene>
<dbReference type="PROSITE" id="PS50977">
    <property type="entry name" value="HTH_TETR_2"/>
    <property type="match status" value="1"/>
</dbReference>
<dbReference type="Pfam" id="PF00440">
    <property type="entry name" value="TetR_N"/>
    <property type="match status" value="1"/>
</dbReference>
<dbReference type="eggNOG" id="COG1309">
    <property type="taxonomic scope" value="Bacteria"/>
</dbReference>
<dbReference type="PANTHER" id="PTHR47752">
    <property type="entry name" value="HTH-TYPE TRANSCRIPTIONAL REPRESSOR FABR"/>
    <property type="match status" value="1"/>
</dbReference>
<evidence type="ECO:0000313" key="5">
    <source>
        <dbReference type="Proteomes" id="UP000095329"/>
    </source>
</evidence>
<evidence type="ECO:0000313" key="4">
    <source>
        <dbReference type="EMBL" id="OEJ94303.1"/>
    </source>
</evidence>
<dbReference type="PRINTS" id="PR00455">
    <property type="entry name" value="HTHTETR"/>
</dbReference>
<feature type="DNA-binding region" description="H-T-H motif" evidence="2">
    <location>
        <begin position="42"/>
        <end position="61"/>
    </location>
</feature>
<dbReference type="PANTHER" id="PTHR47752:SF1">
    <property type="entry name" value="HTH-TYPE TRANSCRIPTIONAL REPRESSOR FABR"/>
    <property type="match status" value="1"/>
</dbReference>
<dbReference type="GO" id="GO:0003677">
    <property type="term" value="F:DNA binding"/>
    <property type="evidence" value="ECO:0007669"/>
    <property type="project" value="UniProtKB-UniRule"/>
</dbReference>
<dbReference type="Proteomes" id="UP000095329">
    <property type="component" value="Unassembled WGS sequence"/>
</dbReference>
<dbReference type="OrthoDB" id="8617654at2"/>
<proteinExistence type="predicted"/>
<dbReference type="Gene3D" id="1.10.10.60">
    <property type="entry name" value="Homeodomain-like"/>
    <property type="match status" value="1"/>
</dbReference>
<evidence type="ECO:0000256" key="2">
    <source>
        <dbReference type="PROSITE-ProRule" id="PRU00335"/>
    </source>
</evidence>
<dbReference type="SUPFAM" id="SSF46689">
    <property type="entry name" value="Homeodomain-like"/>
    <property type="match status" value="1"/>
</dbReference>
<dbReference type="InterPro" id="IPR009057">
    <property type="entry name" value="Homeodomain-like_sf"/>
</dbReference>
<dbReference type="EMBL" id="ASHX02000001">
    <property type="protein sequence ID" value="OEJ94303.1"/>
    <property type="molecule type" value="Genomic_DNA"/>
</dbReference>
<name>A0A1D3DPP4_9ACTN</name>
<dbReference type="InterPro" id="IPR001647">
    <property type="entry name" value="HTH_TetR"/>
</dbReference>
<organism evidence="4 5">
    <name type="scientific">Streptomyces thermolilacinus SPC6</name>
    <dbReference type="NCBI Taxonomy" id="1306406"/>
    <lineage>
        <taxon>Bacteria</taxon>
        <taxon>Bacillati</taxon>
        <taxon>Actinomycetota</taxon>
        <taxon>Actinomycetes</taxon>
        <taxon>Kitasatosporales</taxon>
        <taxon>Streptomycetaceae</taxon>
        <taxon>Streptomyces</taxon>
    </lineage>
</organism>
<dbReference type="Gene3D" id="1.10.357.10">
    <property type="entry name" value="Tetracycline Repressor, domain 2"/>
    <property type="match status" value="1"/>
</dbReference>
<dbReference type="STRING" id="1306406.J116_007305"/>
<feature type="domain" description="HTH tetR-type" evidence="3">
    <location>
        <begin position="19"/>
        <end position="79"/>
    </location>
</feature>
<evidence type="ECO:0000259" key="3">
    <source>
        <dbReference type="PROSITE" id="PS50977"/>
    </source>
</evidence>
<keyword evidence="5" id="KW-1185">Reference proteome</keyword>
<dbReference type="InterPro" id="IPR050692">
    <property type="entry name" value="HTH_transcr_repressor_FabR"/>
</dbReference>